<evidence type="ECO:0000256" key="7">
    <source>
        <dbReference type="ARBA" id="ARBA00023180"/>
    </source>
</evidence>
<keyword evidence="5 9" id="KW-0472">Membrane</keyword>
<dbReference type="PANTHER" id="PTHR10519">
    <property type="entry name" value="GABA-B RECEPTOR"/>
    <property type="match status" value="1"/>
</dbReference>
<evidence type="ECO:0000256" key="6">
    <source>
        <dbReference type="ARBA" id="ARBA00023170"/>
    </source>
</evidence>
<name>A0A7S4M7I9_9EUKA</name>
<feature type="transmembrane region" description="Helical" evidence="9">
    <location>
        <begin position="44"/>
        <end position="64"/>
    </location>
</feature>
<protein>
    <recommendedName>
        <fullName evidence="10">G-protein coupled receptors family 3 profile domain-containing protein</fullName>
    </recommendedName>
</protein>
<dbReference type="GO" id="GO:0007214">
    <property type="term" value="P:gamma-aminobutyric acid signaling pathway"/>
    <property type="evidence" value="ECO:0007669"/>
    <property type="project" value="TreeGrafter"/>
</dbReference>
<feature type="transmembrane region" description="Helical" evidence="9">
    <location>
        <begin position="238"/>
        <end position="261"/>
    </location>
</feature>
<comment type="subcellular location">
    <subcellularLocation>
        <location evidence="1">Membrane</location>
        <topology evidence="1">Multi-pass membrane protein</topology>
    </subcellularLocation>
</comment>
<keyword evidence="4" id="KW-0297">G-protein coupled receptor</keyword>
<feature type="transmembrane region" description="Helical" evidence="9">
    <location>
        <begin position="76"/>
        <end position="94"/>
    </location>
</feature>
<organism evidence="11">
    <name type="scientific">Vannella robusta</name>
    <dbReference type="NCBI Taxonomy" id="1487602"/>
    <lineage>
        <taxon>Eukaryota</taxon>
        <taxon>Amoebozoa</taxon>
        <taxon>Discosea</taxon>
        <taxon>Flabellinia</taxon>
        <taxon>Vannellidae</taxon>
        <taxon>Vannella</taxon>
    </lineage>
</organism>
<feature type="transmembrane region" description="Helical" evidence="9">
    <location>
        <begin position="165"/>
        <end position="189"/>
    </location>
</feature>
<evidence type="ECO:0000256" key="1">
    <source>
        <dbReference type="ARBA" id="ARBA00004141"/>
    </source>
</evidence>
<keyword evidence="3 9" id="KW-1133">Transmembrane helix</keyword>
<evidence type="ECO:0000256" key="4">
    <source>
        <dbReference type="ARBA" id="ARBA00023040"/>
    </source>
</evidence>
<dbReference type="InterPro" id="IPR000337">
    <property type="entry name" value="GPCR_3"/>
</dbReference>
<dbReference type="PANTHER" id="PTHR10519:SF20">
    <property type="entry name" value="G-PROTEIN COUPLED RECEPTOR 156-RELATED"/>
    <property type="match status" value="1"/>
</dbReference>
<gene>
    <name evidence="11" type="ORF">VSP0166_LOCUS3056</name>
</gene>
<dbReference type="AlphaFoldDB" id="A0A7S4M7I9"/>
<feature type="domain" description="G-protein coupled receptors family 3 profile" evidence="10">
    <location>
        <begin position="47"/>
        <end position="260"/>
    </location>
</feature>
<feature type="transmembrane region" description="Helical" evidence="9">
    <location>
        <begin position="115"/>
        <end position="135"/>
    </location>
</feature>
<dbReference type="PROSITE" id="PS50259">
    <property type="entry name" value="G_PROTEIN_RECEP_F3_4"/>
    <property type="match status" value="1"/>
</dbReference>
<dbReference type="Pfam" id="PF00003">
    <property type="entry name" value="7tm_3"/>
    <property type="match status" value="1"/>
</dbReference>
<dbReference type="GO" id="GO:0004965">
    <property type="term" value="F:G protein-coupled GABA receptor activity"/>
    <property type="evidence" value="ECO:0007669"/>
    <property type="project" value="InterPro"/>
</dbReference>
<evidence type="ECO:0000259" key="10">
    <source>
        <dbReference type="PROSITE" id="PS50259"/>
    </source>
</evidence>
<evidence type="ECO:0000256" key="9">
    <source>
        <dbReference type="SAM" id="Phobius"/>
    </source>
</evidence>
<keyword evidence="2 9" id="KW-0812">Transmembrane</keyword>
<keyword evidence="6" id="KW-0675">Receptor</keyword>
<feature type="transmembrane region" description="Helical" evidence="9">
    <location>
        <begin position="201"/>
        <end position="226"/>
    </location>
</feature>
<evidence type="ECO:0000256" key="3">
    <source>
        <dbReference type="ARBA" id="ARBA00022989"/>
    </source>
</evidence>
<sequence length="287" mass="31747">MIIYIVFGLLAGILILIAVVLLAFVTICGFLAQYQRMKVVSPTFLLIILLSIIIGISSIFAWYGKPHPVSCAFQPWLLGLSSISMIAALCAKTFRIWRIFRSEFVRQKITDAELLILWVVLMIPALVIIITWMIVSTPTAAMVDRDGTQHFICTTGGFTGEPGGYIFFGVLVGYGAIVLLLGVFLSIVTRKAPSTFNESKLLAISIYNLGFLSVVIVPVFLVVQQINPFIAWILRTSATLYAFTATMILQFLPICFGIVIVDHCKKKQMRVTANPSSQKNPSIPSYE</sequence>
<reference evidence="11" key="1">
    <citation type="submission" date="2021-01" db="EMBL/GenBank/DDBJ databases">
        <authorList>
            <person name="Corre E."/>
            <person name="Pelletier E."/>
            <person name="Niang G."/>
            <person name="Scheremetjew M."/>
            <person name="Finn R."/>
            <person name="Kale V."/>
            <person name="Holt S."/>
            <person name="Cochrane G."/>
            <person name="Meng A."/>
            <person name="Brown T."/>
            <person name="Cohen L."/>
        </authorList>
    </citation>
    <scope>NUCLEOTIDE SEQUENCE</scope>
    <source>
        <strain evidence="11">DIVA3 518/3/11/1/6</strain>
    </source>
</reference>
<dbReference type="InterPro" id="IPR002455">
    <property type="entry name" value="GPCR3_GABA-B"/>
</dbReference>
<keyword evidence="7" id="KW-0325">Glycoprotein</keyword>
<feature type="transmembrane region" description="Helical" evidence="9">
    <location>
        <begin position="6"/>
        <end position="32"/>
    </location>
</feature>
<dbReference type="PRINTS" id="PR00248">
    <property type="entry name" value="GPCRMGR"/>
</dbReference>
<evidence type="ECO:0000313" key="11">
    <source>
        <dbReference type="EMBL" id="CAE2205454.1"/>
    </source>
</evidence>
<evidence type="ECO:0000256" key="5">
    <source>
        <dbReference type="ARBA" id="ARBA00023136"/>
    </source>
</evidence>
<dbReference type="GO" id="GO:0038039">
    <property type="term" value="C:G protein-coupled receptor heterodimeric complex"/>
    <property type="evidence" value="ECO:0007669"/>
    <property type="project" value="TreeGrafter"/>
</dbReference>
<dbReference type="InterPro" id="IPR017978">
    <property type="entry name" value="GPCR_3_C"/>
</dbReference>
<dbReference type="EMBL" id="HBKP01004239">
    <property type="protein sequence ID" value="CAE2205454.1"/>
    <property type="molecule type" value="Transcribed_RNA"/>
</dbReference>
<accession>A0A7S4M7I9</accession>
<evidence type="ECO:0000256" key="8">
    <source>
        <dbReference type="ARBA" id="ARBA00023224"/>
    </source>
</evidence>
<keyword evidence="8" id="KW-0807">Transducer</keyword>
<evidence type="ECO:0000256" key="2">
    <source>
        <dbReference type="ARBA" id="ARBA00022692"/>
    </source>
</evidence>
<proteinExistence type="predicted"/>
<dbReference type="PRINTS" id="PR01176">
    <property type="entry name" value="GABABRECEPTR"/>
</dbReference>